<dbReference type="AlphaFoldDB" id="A0A9X1WG23"/>
<proteinExistence type="predicted"/>
<feature type="transmembrane region" description="Helical" evidence="5">
    <location>
        <begin position="222"/>
        <end position="241"/>
    </location>
</feature>
<keyword evidence="7" id="KW-0436">Ligase</keyword>
<feature type="transmembrane region" description="Helical" evidence="5">
    <location>
        <begin position="57"/>
        <end position="76"/>
    </location>
</feature>
<keyword evidence="2 5" id="KW-0812">Transmembrane</keyword>
<sequence>MKSLSLLSRVNLLFLIGFSISIPASKAGMNLFLYTYLLSSFALLRFDNVQLNDSSRWVLKSSLIVFGLGIVLALFSKGFDKDAIVYIQKYAYLLFPGALLISIHKSKRFAWWSIGAFILSVIVCLSIDLYSFAIIHDFFHNRGVVRLWGQIGYSRWPIVLVTAMTIALLVELNTKKWLLKGLAWLFVALALVGLALSGSKGGIVAVGVVGFAYLLILAKKNWFIAPVVLLLVFVGVNSELFQKTIGQRGLNTETITASSSTQARLVMIKTGAALSVNNLQNDIAYFLFGGGIENPEEPFQNALDKLPDQENQALIYRGKHWGHTDLHNSYLDQLLKSGVIFSILFYWLIIQVTFRAFKGLKTVEQYHYLPSMFATTLVSYVVFNAFYSNFSDYAIYSQIYLIAIALASPNILNKSTPVE</sequence>
<keyword evidence="4 5" id="KW-0472">Membrane</keyword>
<feature type="transmembrane region" description="Helical" evidence="5">
    <location>
        <begin position="366"/>
        <end position="387"/>
    </location>
</feature>
<feature type="transmembrane region" description="Helical" evidence="5">
    <location>
        <begin position="334"/>
        <end position="354"/>
    </location>
</feature>
<feature type="transmembrane region" description="Helical" evidence="5">
    <location>
        <begin position="109"/>
        <end position="132"/>
    </location>
</feature>
<dbReference type="PANTHER" id="PTHR37422">
    <property type="entry name" value="TEICHURONIC ACID BIOSYNTHESIS PROTEIN TUAE"/>
    <property type="match status" value="1"/>
</dbReference>
<dbReference type="InterPro" id="IPR051533">
    <property type="entry name" value="WaaL-like"/>
</dbReference>
<dbReference type="GO" id="GO:0016020">
    <property type="term" value="C:membrane"/>
    <property type="evidence" value="ECO:0007669"/>
    <property type="project" value="UniProtKB-SubCell"/>
</dbReference>
<feature type="transmembrane region" description="Helical" evidence="5">
    <location>
        <begin position="83"/>
        <end position="103"/>
    </location>
</feature>
<dbReference type="EMBL" id="JAJNNZ010000019">
    <property type="protein sequence ID" value="MCJ2378608.1"/>
    <property type="molecule type" value="Genomic_DNA"/>
</dbReference>
<dbReference type="InterPro" id="IPR007016">
    <property type="entry name" value="O-antigen_ligase-rel_domated"/>
</dbReference>
<evidence type="ECO:0000313" key="8">
    <source>
        <dbReference type="Proteomes" id="UP001139488"/>
    </source>
</evidence>
<keyword evidence="3 5" id="KW-1133">Transmembrane helix</keyword>
<dbReference type="Proteomes" id="UP001139488">
    <property type="component" value="Unassembled WGS sequence"/>
</dbReference>
<evidence type="ECO:0000256" key="3">
    <source>
        <dbReference type="ARBA" id="ARBA00022989"/>
    </source>
</evidence>
<dbReference type="RefSeq" id="WP_244358997.1">
    <property type="nucleotide sequence ID" value="NZ_JAJNNZ010000019.1"/>
</dbReference>
<accession>A0A9X1WG23</accession>
<evidence type="ECO:0000256" key="5">
    <source>
        <dbReference type="SAM" id="Phobius"/>
    </source>
</evidence>
<evidence type="ECO:0000256" key="2">
    <source>
        <dbReference type="ARBA" id="ARBA00022692"/>
    </source>
</evidence>
<protein>
    <submittedName>
        <fullName evidence="7">O-antigen ligase family protein</fullName>
    </submittedName>
</protein>
<feature type="transmembrane region" description="Helical" evidence="5">
    <location>
        <begin position="153"/>
        <end position="170"/>
    </location>
</feature>
<evidence type="ECO:0000313" key="7">
    <source>
        <dbReference type="EMBL" id="MCJ2378608.1"/>
    </source>
</evidence>
<feature type="domain" description="O-antigen ligase-related" evidence="6">
    <location>
        <begin position="186"/>
        <end position="345"/>
    </location>
</feature>
<name>A0A9X1WG23_9VIBR</name>
<keyword evidence="8" id="KW-1185">Reference proteome</keyword>
<dbReference type="Pfam" id="PF04932">
    <property type="entry name" value="Wzy_C"/>
    <property type="match status" value="1"/>
</dbReference>
<feature type="transmembrane region" description="Helical" evidence="5">
    <location>
        <begin position="182"/>
        <end position="215"/>
    </location>
</feature>
<comment type="subcellular location">
    <subcellularLocation>
        <location evidence="1">Membrane</location>
        <topology evidence="1">Multi-pass membrane protein</topology>
    </subcellularLocation>
</comment>
<evidence type="ECO:0000259" key="6">
    <source>
        <dbReference type="Pfam" id="PF04932"/>
    </source>
</evidence>
<organism evidence="7 8">
    <name type="scientific">Vibrio gelatinilyticus</name>
    <dbReference type="NCBI Taxonomy" id="2893468"/>
    <lineage>
        <taxon>Bacteria</taxon>
        <taxon>Pseudomonadati</taxon>
        <taxon>Pseudomonadota</taxon>
        <taxon>Gammaproteobacteria</taxon>
        <taxon>Vibrionales</taxon>
        <taxon>Vibrionaceae</taxon>
        <taxon>Vibrio</taxon>
    </lineage>
</organism>
<gene>
    <name evidence="7" type="ORF">LNL84_17495</name>
</gene>
<comment type="caution">
    <text evidence="7">The sequence shown here is derived from an EMBL/GenBank/DDBJ whole genome shotgun (WGS) entry which is preliminary data.</text>
</comment>
<feature type="transmembrane region" description="Helical" evidence="5">
    <location>
        <begin position="12"/>
        <end position="37"/>
    </location>
</feature>
<evidence type="ECO:0000256" key="1">
    <source>
        <dbReference type="ARBA" id="ARBA00004141"/>
    </source>
</evidence>
<dbReference type="PANTHER" id="PTHR37422:SF13">
    <property type="entry name" value="LIPOPOLYSACCHARIDE BIOSYNTHESIS PROTEIN PA4999-RELATED"/>
    <property type="match status" value="1"/>
</dbReference>
<evidence type="ECO:0000256" key="4">
    <source>
        <dbReference type="ARBA" id="ARBA00023136"/>
    </source>
</evidence>
<dbReference type="GO" id="GO:0016874">
    <property type="term" value="F:ligase activity"/>
    <property type="evidence" value="ECO:0007669"/>
    <property type="project" value="UniProtKB-KW"/>
</dbReference>
<reference evidence="7" key="1">
    <citation type="submission" date="2021-11" db="EMBL/GenBank/DDBJ databases">
        <title>Vibrio ZSDE26 sp. nov. and Vibrio ZSDZ34 sp. nov., isolated from coastal seawater in Qingdao.</title>
        <authorList>
            <person name="Zhang P."/>
        </authorList>
    </citation>
    <scope>NUCLEOTIDE SEQUENCE</scope>
    <source>
        <strain evidence="7">ZSDZ34</strain>
    </source>
</reference>